<dbReference type="OrthoDB" id="5231984at2759"/>
<proteinExistence type="predicted"/>
<organism evidence="2 3">
    <name type="scientific">Lentithecium fluviatile CBS 122367</name>
    <dbReference type="NCBI Taxonomy" id="1168545"/>
    <lineage>
        <taxon>Eukaryota</taxon>
        <taxon>Fungi</taxon>
        <taxon>Dikarya</taxon>
        <taxon>Ascomycota</taxon>
        <taxon>Pezizomycotina</taxon>
        <taxon>Dothideomycetes</taxon>
        <taxon>Pleosporomycetidae</taxon>
        <taxon>Pleosporales</taxon>
        <taxon>Massarineae</taxon>
        <taxon>Lentitheciaceae</taxon>
        <taxon>Lentithecium</taxon>
    </lineage>
</organism>
<evidence type="ECO:0000313" key="2">
    <source>
        <dbReference type="EMBL" id="KAF2689591.1"/>
    </source>
</evidence>
<keyword evidence="3" id="KW-1185">Reference proteome</keyword>
<sequence>MVQFAVAQDSVPSDLTAGFDLSLQASFTGEANEGFKDGTSFTKDEVATEPSFALGDSDGIATSVLYTIIMVDTTDDSNRVLHFARANYKHSEGVKLESEDQPLLEYKAPGTLGETGDEKKYTFLLYTNPERNEIKSLTLPGDGETFDVKKFQDDNGLEDPNAGVGMAVALNGGATPSSSSSSSSRRPASTQAPSSTAAQSSSATTGAVSSTSESESKASTSAAPSTSRSTSAPAPSTATGGSEDATSAATGPTTTVAPASPSTVLTSVVPDTTASATTSNAPAEQTTGAGAMLSLPWVQCAVLAPVVAFAGLLV</sequence>
<dbReference type="EMBL" id="MU005572">
    <property type="protein sequence ID" value="KAF2689591.1"/>
    <property type="molecule type" value="Genomic_DNA"/>
</dbReference>
<dbReference type="SUPFAM" id="SSF49777">
    <property type="entry name" value="PEBP-like"/>
    <property type="match status" value="1"/>
</dbReference>
<feature type="region of interest" description="Disordered" evidence="1">
    <location>
        <begin position="139"/>
        <end position="263"/>
    </location>
</feature>
<protein>
    <submittedName>
        <fullName evidence="2">Uncharacterized protein</fullName>
    </submittedName>
</protein>
<accession>A0A6G1JH77</accession>
<evidence type="ECO:0000313" key="3">
    <source>
        <dbReference type="Proteomes" id="UP000799291"/>
    </source>
</evidence>
<feature type="compositionally biased region" description="Low complexity" evidence="1">
    <location>
        <begin position="174"/>
        <end position="263"/>
    </location>
</feature>
<dbReference type="Proteomes" id="UP000799291">
    <property type="component" value="Unassembled WGS sequence"/>
</dbReference>
<name>A0A6G1JH77_9PLEO</name>
<reference evidence="2" key="1">
    <citation type="journal article" date="2020" name="Stud. Mycol.">
        <title>101 Dothideomycetes genomes: a test case for predicting lifestyles and emergence of pathogens.</title>
        <authorList>
            <person name="Haridas S."/>
            <person name="Albert R."/>
            <person name="Binder M."/>
            <person name="Bloem J."/>
            <person name="Labutti K."/>
            <person name="Salamov A."/>
            <person name="Andreopoulos B."/>
            <person name="Baker S."/>
            <person name="Barry K."/>
            <person name="Bills G."/>
            <person name="Bluhm B."/>
            <person name="Cannon C."/>
            <person name="Castanera R."/>
            <person name="Culley D."/>
            <person name="Daum C."/>
            <person name="Ezra D."/>
            <person name="Gonzalez J."/>
            <person name="Henrissat B."/>
            <person name="Kuo A."/>
            <person name="Liang C."/>
            <person name="Lipzen A."/>
            <person name="Lutzoni F."/>
            <person name="Magnuson J."/>
            <person name="Mondo S."/>
            <person name="Nolan M."/>
            <person name="Ohm R."/>
            <person name="Pangilinan J."/>
            <person name="Park H.-J."/>
            <person name="Ramirez L."/>
            <person name="Alfaro M."/>
            <person name="Sun H."/>
            <person name="Tritt A."/>
            <person name="Yoshinaga Y."/>
            <person name="Zwiers L.-H."/>
            <person name="Turgeon B."/>
            <person name="Goodwin S."/>
            <person name="Spatafora J."/>
            <person name="Crous P."/>
            <person name="Grigoriev I."/>
        </authorList>
    </citation>
    <scope>NUCLEOTIDE SEQUENCE</scope>
    <source>
        <strain evidence="2">CBS 122367</strain>
    </source>
</reference>
<dbReference type="InterPro" id="IPR036610">
    <property type="entry name" value="PEBP-like_sf"/>
</dbReference>
<dbReference type="Gene3D" id="3.90.280.10">
    <property type="entry name" value="PEBP-like"/>
    <property type="match status" value="1"/>
</dbReference>
<dbReference type="AlphaFoldDB" id="A0A6G1JH77"/>
<evidence type="ECO:0000256" key="1">
    <source>
        <dbReference type="SAM" id="MobiDB-lite"/>
    </source>
</evidence>
<gene>
    <name evidence="2" type="ORF">K458DRAFT_292398</name>
</gene>